<dbReference type="InterPro" id="IPR031549">
    <property type="entry name" value="ASH"/>
</dbReference>
<gene>
    <name evidence="8" type="primary">LOC113414715</name>
</gene>
<dbReference type="PANTHER" id="PTHR22706">
    <property type="entry name" value="ASSEMBLY FACTOR FOR SPINDLE MICROTUBULES"/>
    <property type="match status" value="1"/>
</dbReference>
<dbReference type="FunFam" id="2.60.40.10:FF:001429">
    <property type="entry name" value="Abnormal spindle-like microcephaly-associated protein homolog"/>
    <property type="match status" value="1"/>
</dbReference>
<keyword evidence="2" id="KW-0963">Cytoplasm</keyword>
<dbReference type="GO" id="GO:0005737">
    <property type="term" value="C:cytoplasm"/>
    <property type="evidence" value="ECO:0007669"/>
    <property type="project" value="UniProtKB-SubCell"/>
</dbReference>
<proteinExistence type="predicted"/>
<keyword evidence="4" id="KW-0175">Coiled coil</keyword>
<organism evidence="7 8">
    <name type="scientific">Notechis scutatus</name>
    <name type="common">mainland tiger snake</name>
    <dbReference type="NCBI Taxonomy" id="8663"/>
    <lineage>
        <taxon>Eukaryota</taxon>
        <taxon>Metazoa</taxon>
        <taxon>Chordata</taxon>
        <taxon>Craniata</taxon>
        <taxon>Vertebrata</taxon>
        <taxon>Euteleostomi</taxon>
        <taxon>Lepidosauria</taxon>
        <taxon>Squamata</taxon>
        <taxon>Bifurcata</taxon>
        <taxon>Unidentata</taxon>
        <taxon>Episquamata</taxon>
        <taxon>Toxicofera</taxon>
        <taxon>Serpentes</taxon>
        <taxon>Colubroidea</taxon>
        <taxon>Elapidae</taxon>
        <taxon>Hydrophiinae</taxon>
        <taxon>Notechis</taxon>
    </lineage>
</organism>
<dbReference type="InterPro" id="IPR013783">
    <property type="entry name" value="Ig-like_fold"/>
</dbReference>
<evidence type="ECO:0000313" key="8">
    <source>
        <dbReference type="RefSeq" id="XP_026527502.1"/>
    </source>
</evidence>
<evidence type="ECO:0000256" key="1">
    <source>
        <dbReference type="ARBA" id="ARBA00004496"/>
    </source>
</evidence>
<dbReference type="PANTHER" id="PTHR22706:SF1">
    <property type="entry name" value="ASSEMBLY FACTOR FOR SPINDLE MICROTUBULES"/>
    <property type="match status" value="1"/>
</dbReference>
<protein>
    <submittedName>
        <fullName evidence="8">Abnormal spindle-like microcephaly-associated protein homolog</fullName>
    </submittedName>
</protein>
<dbReference type="InterPro" id="IPR051185">
    <property type="entry name" value="ASPM"/>
</dbReference>
<dbReference type="KEGG" id="nss:113414715"/>
<evidence type="ECO:0000259" key="6">
    <source>
        <dbReference type="Pfam" id="PF15780"/>
    </source>
</evidence>
<dbReference type="GO" id="GO:0000922">
    <property type="term" value="C:spindle pole"/>
    <property type="evidence" value="ECO:0007669"/>
    <property type="project" value="TreeGrafter"/>
</dbReference>
<evidence type="ECO:0000256" key="5">
    <source>
        <dbReference type="SAM" id="MobiDB-lite"/>
    </source>
</evidence>
<sequence length="597" mass="66334">MEERRQGVGPAGPQEPCPPERSKRRVASPGCGDGSDAVLSLGHFTRPPFLSFGSVRVGTSCVRRLAVENPNGEPVHGAVYRPPPASKGFTVEQDSFLLQPGERIYILITWTPLEGGKVRELITFIVNDAVKHQAVLLGNAEQPIKKKKNLWNTIKRRTPAQQSRKRVPVIKSINKTFQVSEKTEKNRSPLQSCENLEVNSNRISPNGNSLIISEHNISLSSISPISPKNQHVIYTPLSATYSVPETPACHKLLNVTKTPIVTTLYDNVLEKKKVCQHNINSAEINANSVNTPQQLNISLNHRKILSPDSFINNSYEVTELDAATALPISPDQFLRENRVVIQPISERKTVSYSSDVKSCMSTAKFSKQKEKVQVSFFMEPQLSTKPANNISERNPVTCSYDKFEQNVKSKASDQACCLQNKKRPLLSSTVTKTKPHPEGKETKTLTLKSKKCLSTAIEHCMDVIPKKANLDTLSRLPVIESVSNETKCIKDKAGFIYLESSHNRKRKSGEYLEDVKNGREYAENLGRKRTLKSCNGNGSKSALKLSVSKSQNGDKQKKRYGSSSQKSKNFKRTKNIVPVAQSQLTFVKPLKTVSICS</sequence>
<dbReference type="GO" id="GO:0007051">
    <property type="term" value="P:spindle organization"/>
    <property type="evidence" value="ECO:0007669"/>
    <property type="project" value="TreeGrafter"/>
</dbReference>
<evidence type="ECO:0000256" key="3">
    <source>
        <dbReference type="ARBA" id="ARBA00022860"/>
    </source>
</evidence>
<dbReference type="GO" id="GO:0005516">
    <property type="term" value="F:calmodulin binding"/>
    <property type="evidence" value="ECO:0007669"/>
    <property type="project" value="UniProtKB-KW"/>
</dbReference>
<comment type="subcellular location">
    <subcellularLocation>
        <location evidence="1">Cytoplasm</location>
    </subcellularLocation>
</comment>
<reference evidence="8" key="1">
    <citation type="submission" date="2025-08" db="UniProtKB">
        <authorList>
            <consortium name="RefSeq"/>
        </authorList>
    </citation>
    <scope>IDENTIFICATION</scope>
</reference>
<dbReference type="RefSeq" id="XP_026527502.1">
    <property type="nucleotide sequence ID" value="XM_026671717.1"/>
</dbReference>
<feature type="domain" description="Abnormal spindle-like microcephaly-associated protein ASH" evidence="6">
    <location>
        <begin position="38"/>
        <end position="134"/>
    </location>
</feature>
<feature type="region of interest" description="Disordered" evidence="5">
    <location>
        <begin position="532"/>
        <end position="574"/>
    </location>
</feature>
<feature type="compositionally biased region" description="Low complexity" evidence="5">
    <location>
        <begin position="539"/>
        <end position="550"/>
    </location>
</feature>
<name>A0A6J1U998_9SAUR</name>
<dbReference type="AlphaFoldDB" id="A0A6J1U998"/>
<evidence type="ECO:0000313" key="7">
    <source>
        <dbReference type="Proteomes" id="UP000504612"/>
    </source>
</evidence>
<dbReference type="Gene3D" id="2.60.40.10">
    <property type="entry name" value="Immunoglobulins"/>
    <property type="match status" value="1"/>
</dbReference>
<evidence type="ECO:0000256" key="2">
    <source>
        <dbReference type="ARBA" id="ARBA00022490"/>
    </source>
</evidence>
<dbReference type="GeneID" id="113414715"/>
<keyword evidence="3" id="KW-0112">Calmodulin-binding</keyword>
<keyword evidence="7" id="KW-1185">Reference proteome</keyword>
<dbReference type="GO" id="GO:0051295">
    <property type="term" value="P:establishment of meiotic spindle localization"/>
    <property type="evidence" value="ECO:0007669"/>
    <property type="project" value="TreeGrafter"/>
</dbReference>
<dbReference type="GO" id="GO:0000278">
    <property type="term" value="P:mitotic cell cycle"/>
    <property type="evidence" value="ECO:0007669"/>
    <property type="project" value="TreeGrafter"/>
</dbReference>
<dbReference type="Proteomes" id="UP000504612">
    <property type="component" value="Unplaced"/>
</dbReference>
<accession>A0A6J1U998</accession>
<feature type="region of interest" description="Disordered" evidence="5">
    <location>
        <begin position="1"/>
        <end position="31"/>
    </location>
</feature>
<dbReference type="Pfam" id="PF15780">
    <property type="entry name" value="ASH"/>
    <property type="match status" value="1"/>
</dbReference>
<evidence type="ECO:0000256" key="4">
    <source>
        <dbReference type="ARBA" id="ARBA00023054"/>
    </source>
</evidence>